<protein>
    <recommendedName>
        <fullName evidence="3">Secreted protein</fullName>
    </recommendedName>
</protein>
<proteinExistence type="predicted"/>
<gene>
    <name evidence="1" type="ORF">GCM10009831_25220</name>
</gene>
<dbReference type="Proteomes" id="UP001500383">
    <property type="component" value="Unassembled WGS sequence"/>
</dbReference>
<comment type="caution">
    <text evidence="1">The sequence shown here is derived from an EMBL/GenBank/DDBJ whole genome shotgun (WGS) entry which is preliminary data.</text>
</comment>
<name>A0ABN2IYS4_9ACTN</name>
<reference evidence="1 2" key="1">
    <citation type="journal article" date="2019" name="Int. J. Syst. Evol. Microbiol.">
        <title>The Global Catalogue of Microorganisms (GCM) 10K type strain sequencing project: providing services to taxonomists for standard genome sequencing and annotation.</title>
        <authorList>
            <consortium name="The Broad Institute Genomics Platform"/>
            <consortium name="The Broad Institute Genome Sequencing Center for Infectious Disease"/>
            <person name="Wu L."/>
            <person name="Ma J."/>
        </authorList>
    </citation>
    <scope>NUCLEOTIDE SEQUENCE [LARGE SCALE GENOMIC DNA]</scope>
    <source>
        <strain evidence="1 2">JCM 16002</strain>
    </source>
</reference>
<dbReference type="EMBL" id="BAAAQG010000012">
    <property type="protein sequence ID" value="GAA1714488.1"/>
    <property type="molecule type" value="Genomic_DNA"/>
</dbReference>
<evidence type="ECO:0000313" key="1">
    <source>
        <dbReference type="EMBL" id="GAA1714488.1"/>
    </source>
</evidence>
<evidence type="ECO:0008006" key="3">
    <source>
        <dbReference type="Google" id="ProtNLM"/>
    </source>
</evidence>
<organism evidence="1 2">
    <name type="scientific">Dietzia cercidiphylli</name>
    <dbReference type="NCBI Taxonomy" id="498199"/>
    <lineage>
        <taxon>Bacteria</taxon>
        <taxon>Bacillati</taxon>
        <taxon>Actinomycetota</taxon>
        <taxon>Actinomycetes</taxon>
        <taxon>Mycobacteriales</taxon>
        <taxon>Dietziaceae</taxon>
        <taxon>Dietzia</taxon>
    </lineage>
</organism>
<accession>A0ABN2IYS4</accession>
<keyword evidence="2" id="KW-1185">Reference proteome</keyword>
<sequence>MPTMLAQQVRRATAVVVPAVAAWWCRRSRRGGGAGGVQSQLSTWRINGNAFRWIRPIREWIASRVSIASAT</sequence>
<evidence type="ECO:0000313" key="2">
    <source>
        <dbReference type="Proteomes" id="UP001500383"/>
    </source>
</evidence>